<keyword evidence="3" id="KW-1185">Reference proteome</keyword>
<keyword evidence="1" id="KW-0812">Transmembrane</keyword>
<proteinExistence type="predicted"/>
<sequence>MNLSRNNRVKYCGPFGGQRKKGGPGFKNLKWKFYVGGAGDTEALVGGNGGRGFRKGENNKDRLLVSARTLASELCQLEVGSTTPCCSGARRLCQSDMERIGTGLVLTIVAMSVAALVEKKRKRIAVGAGLILYQLHSSRSH</sequence>
<protein>
    <submittedName>
        <fullName evidence="2">Uncharacterized protein</fullName>
    </submittedName>
</protein>
<comment type="caution">
    <text evidence="2">The sequence shown here is derived from an EMBL/GenBank/DDBJ whole genome shotgun (WGS) entry which is preliminary data.</text>
</comment>
<evidence type="ECO:0000256" key="1">
    <source>
        <dbReference type="SAM" id="Phobius"/>
    </source>
</evidence>
<evidence type="ECO:0000313" key="2">
    <source>
        <dbReference type="EMBL" id="GAA0157154.1"/>
    </source>
</evidence>
<dbReference type="Proteomes" id="UP001454036">
    <property type="component" value="Unassembled WGS sequence"/>
</dbReference>
<organism evidence="2 3">
    <name type="scientific">Lithospermum erythrorhizon</name>
    <name type="common">Purple gromwell</name>
    <name type="synonym">Lithospermum officinale var. erythrorhizon</name>
    <dbReference type="NCBI Taxonomy" id="34254"/>
    <lineage>
        <taxon>Eukaryota</taxon>
        <taxon>Viridiplantae</taxon>
        <taxon>Streptophyta</taxon>
        <taxon>Embryophyta</taxon>
        <taxon>Tracheophyta</taxon>
        <taxon>Spermatophyta</taxon>
        <taxon>Magnoliopsida</taxon>
        <taxon>eudicotyledons</taxon>
        <taxon>Gunneridae</taxon>
        <taxon>Pentapetalae</taxon>
        <taxon>asterids</taxon>
        <taxon>lamiids</taxon>
        <taxon>Boraginales</taxon>
        <taxon>Boraginaceae</taxon>
        <taxon>Boraginoideae</taxon>
        <taxon>Lithospermeae</taxon>
        <taxon>Lithospermum</taxon>
    </lineage>
</organism>
<reference evidence="2 3" key="1">
    <citation type="submission" date="2024-01" db="EMBL/GenBank/DDBJ databases">
        <title>The complete chloroplast genome sequence of Lithospermum erythrorhizon: insights into the phylogenetic relationship among Boraginaceae species and the maternal lineages of purple gromwells.</title>
        <authorList>
            <person name="Okada T."/>
            <person name="Watanabe K."/>
        </authorList>
    </citation>
    <scope>NUCLEOTIDE SEQUENCE [LARGE SCALE GENOMIC DNA]</scope>
</reference>
<accession>A0AAV3PZF8</accession>
<keyword evidence="1" id="KW-0472">Membrane</keyword>
<name>A0AAV3PZF8_LITER</name>
<feature type="transmembrane region" description="Helical" evidence="1">
    <location>
        <begin position="100"/>
        <end position="117"/>
    </location>
</feature>
<dbReference type="EMBL" id="BAABME010019427">
    <property type="protein sequence ID" value="GAA0157154.1"/>
    <property type="molecule type" value="Genomic_DNA"/>
</dbReference>
<evidence type="ECO:0000313" key="3">
    <source>
        <dbReference type="Proteomes" id="UP001454036"/>
    </source>
</evidence>
<dbReference type="AlphaFoldDB" id="A0AAV3PZF8"/>
<keyword evidence="1" id="KW-1133">Transmembrane helix</keyword>
<gene>
    <name evidence="2" type="ORF">LIER_38408</name>
</gene>